<protein>
    <submittedName>
        <fullName evidence="2">Uncharacterized protein</fullName>
    </submittedName>
</protein>
<reference evidence="2" key="1">
    <citation type="submission" date="2022-07" db="EMBL/GenBank/DDBJ databases">
        <title>Genome Sequence of Leucocoprinus birnbaumii.</title>
        <authorList>
            <person name="Buettner E."/>
        </authorList>
    </citation>
    <scope>NUCLEOTIDE SEQUENCE</scope>
    <source>
        <strain evidence="2">VT141</strain>
    </source>
</reference>
<evidence type="ECO:0000313" key="3">
    <source>
        <dbReference type="Proteomes" id="UP001213000"/>
    </source>
</evidence>
<evidence type="ECO:0000256" key="1">
    <source>
        <dbReference type="SAM" id="MobiDB-lite"/>
    </source>
</evidence>
<gene>
    <name evidence="2" type="ORF">NP233_g6424</name>
</gene>
<accession>A0AAD5VTW2</accession>
<feature type="region of interest" description="Disordered" evidence="1">
    <location>
        <begin position="112"/>
        <end position="133"/>
    </location>
</feature>
<organism evidence="2 3">
    <name type="scientific">Leucocoprinus birnbaumii</name>
    <dbReference type="NCBI Taxonomy" id="56174"/>
    <lineage>
        <taxon>Eukaryota</taxon>
        <taxon>Fungi</taxon>
        <taxon>Dikarya</taxon>
        <taxon>Basidiomycota</taxon>
        <taxon>Agaricomycotina</taxon>
        <taxon>Agaricomycetes</taxon>
        <taxon>Agaricomycetidae</taxon>
        <taxon>Agaricales</taxon>
        <taxon>Agaricineae</taxon>
        <taxon>Agaricaceae</taxon>
        <taxon>Leucocoprinus</taxon>
    </lineage>
</organism>
<keyword evidence="3" id="KW-1185">Reference proteome</keyword>
<evidence type="ECO:0000313" key="2">
    <source>
        <dbReference type="EMBL" id="KAJ3567353.1"/>
    </source>
</evidence>
<dbReference type="Proteomes" id="UP001213000">
    <property type="component" value="Unassembled WGS sequence"/>
</dbReference>
<comment type="caution">
    <text evidence="2">The sequence shown here is derived from an EMBL/GenBank/DDBJ whole genome shotgun (WGS) entry which is preliminary data.</text>
</comment>
<name>A0AAD5VTW2_9AGAR</name>
<dbReference type="EMBL" id="JANIEX010000419">
    <property type="protein sequence ID" value="KAJ3567353.1"/>
    <property type="molecule type" value="Genomic_DNA"/>
</dbReference>
<sequence>MIREYLLFSMQVFKRGFKSYGWEIPPGYIEFTTVFNGQNIPYKVVDYNPQTKLFYWLAGRQVLDRLLFDLSPYANAVPPEIHAPLVALQLQRLDGTLNVDWIMKLTNRALGFNNSSPPPPPPHLLGDRSHGPL</sequence>
<proteinExistence type="predicted"/>
<dbReference type="AlphaFoldDB" id="A0AAD5VTW2"/>